<accession>A0A8X6SYI5</accession>
<comment type="caution">
    <text evidence="2">The sequence shown here is derived from an EMBL/GenBank/DDBJ whole genome shotgun (WGS) entry which is preliminary data.</text>
</comment>
<dbReference type="Proteomes" id="UP000887159">
    <property type="component" value="Unassembled WGS sequence"/>
</dbReference>
<feature type="compositionally biased region" description="Basic and acidic residues" evidence="1">
    <location>
        <begin position="81"/>
        <end position="96"/>
    </location>
</feature>
<evidence type="ECO:0000256" key="1">
    <source>
        <dbReference type="SAM" id="MobiDB-lite"/>
    </source>
</evidence>
<dbReference type="EMBL" id="BMAU01021355">
    <property type="protein sequence ID" value="GFY20506.1"/>
    <property type="molecule type" value="Genomic_DNA"/>
</dbReference>
<name>A0A8X6SYI5_TRICX</name>
<dbReference type="AlphaFoldDB" id="A0A8X6SYI5"/>
<feature type="region of interest" description="Disordered" evidence="1">
    <location>
        <begin position="71"/>
        <end position="96"/>
    </location>
</feature>
<keyword evidence="3" id="KW-1185">Reference proteome</keyword>
<reference evidence="2" key="1">
    <citation type="submission" date="2020-08" db="EMBL/GenBank/DDBJ databases">
        <title>Multicomponent nature underlies the extraordinary mechanical properties of spider dragline silk.</title>
        <authorList>
            <person name="Kono N."/>
            <person name="Nakamura H."/>
            <person name="Mori M."/>
            <person name="Yoshida Y."/>
            <person name="Ohtoshi R."/>
            <person name="Malay A.D."/>
            <person name="Moran D.A.P."/>
            <person name="Tomita M."/>
            <person name="Numata K."/>
            <person name="Arakawa K."/>
        </authorList>
    </citation>
    <scope>NUCLEOTIDE SEQUENCE</scope>
</reference>
<feature type="compositionally biased region" description="Polar residues" evidence="1">
    <location>
        <begin position="71"/>
        <end position="80"/>
    </location>
</feature>
<evidence type="ECO:0000313" key="3">
    <source>
        <dbReference type="Proteomes" id="UP000887159"/>
    </source>
</evidence>
<sequence>MEDIKRSLQPVTRARVIQLLDQFFGTKYQPGEDVGIFISRVKTAATRLQEAGHKLDDLYIGFQLIRWLPQKGSSLPCNKSTDGKKRTSELSKLKQS</sequence>
<proteinExistence type="predicted"/>
<organism evidence="2 3">
    <name type="scientific">Trichonephila clavipes</name>
    <name type="common">Golden silk orbweaver</name>
    <name type="synonym">Nephila clavipes</name>
    <dbReference type="NCBI Taxonomy" id="2585209"/>
    <lineage>
        <taxon>Eukaryota</taxon>
        <taxon>Metazoa</taxon>
        <taxon>Ecdysozoa</taxon>
        <taxon>Arthropoda</taxon>
        <taxon>Chelicerata</taxon>
        <taxon>Arachnida</taxon>
        <taxon>Araneae</taxon>
        <taxon>Araneomorphae</taxon>
        <taxon>Entelegynae</taxon>
        <taxon>Araneoidea</taxon>
        <taxon>Nephilidae</taxon>
        <taxon>Trichonephila</taxon>
    </lineage>
</organism>
<evidence type="ECO:0000313" key="2">
    <source>
        <dbReference type="EMBL" id="GFY20506.1"/>
    </source>
</evidence>
<gene>
    <name evidence="2" type="primary">AVEN_234475_1</name>
    <name evidence="2" type="ORF">TNCV_211381</name>
</gene>
<protein>
    <submittedName>
        <fullName evidence="2">Uncharacterized protein</fullName>
    </submittedName>
</protein>